<accession>A0A4R2GQD1</accession>
<dbReference type="EMBL" id="SLWL01000015">
    <property type="protein sequence ID" value="TCO10189.1"/>
    <property type="molecule type" value="Genomic_DNA"/>
</dbReference>
<keyword evidence="7" id="KW-1185">Reference proteome</keyword>
<reference evidence="6 7" key="1">
    <citation type="submission" date="2019-03" db="EMBL/GenBank/DDBJ databases">
        <title>Genomic Encyclopedia of Type Strains, Phase IV (KMG-IV): sequencing the most valuable type-strain genomes for metagenomic binning, comparative biology and taxonomic classification.</title>
        <authorList>
            <person name="Goeker M."/>
        </authorList>
    </citation>
    <scope>NUCLEOTIDE SEQUENCE [LARGE SCALE GENOMIC DNA]</scope>
    <source>
        <strain evidence="6 7">DSM 22958</strain>
    </source>
</reference>
<proteinExistence type="inferred from homology"/>
<evidence type="ECO:0000259" key="5">
    <source>
        <dbReference type="Pfam" id="PF13458"/>
    </source>
</evidence>
<comment type="caution">
    <text evidence="6">The sequence shown here is derived from an EMBL/GenBank/DDBJ whole genome shotgun (WGS) entry which is preliminary data.</text>
</comment>
<feature type="signal peptide" evidence="4">
    <location>
        <begin position="1"/>
        <end position="25"/>
    </location>
</feature>
<evidence type="ECO:0000256" key="4">
    <source>
        <dbReference type="SAM" id="SignalP"/>
    </source>
</evidence>
<evidence type="ECO:0000256" key="1">
    <source>
        <dbReference type="ARBA" id="ARBA00010062"/>
    </source>
</evidence>
<sequence length="410" mass="43991">MMKTAYKSLLAATALGVIWSAGAVAADRGPVKIGVLNDRASVYSTITGEGSVVAARMAVEDFGGKLFDKPIEVLAADHMHKPDVGASIARKWFDVDGVGAVFDIYSSGVALAVQKLAEEKDKILVVSMASSRDISGKNCSPNGMQWANDGYAVANLTVKGGATPGRNTWYFMTVDYTAGHSIEADSKKIIEKNGGKFLGAVRFPLNTADFSSFLLQAQNSGAKNIAHIGGGADLINGIKQADEFGVNANGQQFVPFSLTTVDVYGLGNKATAGMPAVLSYHWTESPEAAKFAERFKAKFGKMPADPQANVYSAVSHYLKAVKAAGTTENKAVLAKMKEMPVNDFFTKDAKIRADGRLMRDMYYATVKKPEDMKNKDDLLTLVKKYPAEEVFIPASESECKLLNPKAGEKK</sequence>
<keyword evidence="3" id="KW-0029">Amino-acid transport</keyword>
<feature type="domain" description="Leucine-binding protein" evidence="5">
    <location>
        <begin position="30"/>
        <end position="367"/>
    </location>
</feature>
<evidence type="ECO:0000256" key="3">
    <source>
        <dbReference type="ARBA" id="ARBA00022970"/>
    </source>
</evidence>
<dbReference type="InterPro" id="IPR028082">
    <property type="entry name" value="Peripla_BP_I"/>
</dbReference>
<gene>
    <name evidence="6" type="ORF">EV666_11562</name>
</gene>
<protein>
    <submittedName>
        <fullName evidence="6">Branched-chain amino acid transport system substrate-binding protein</fullName>
    </submittedName>
</protein>
<evidence type="ECO:0000313" key="6">
    <source>
        <dbReference type="EMBL" id="TCO10189.1"/>
    </source>
</evidence>
<evidence type="ECO:0000313" key="7">
    <source>
        <dbReference type="Proteomes" id="UP000294881"/>
    </source>
</evidence>
<dbReference type="PANTHER" id="PTHR30483:SF6">
    <property type="entry name" value="PERIPLASMIC BINDING PROTEIN OF ABC TRANSPORTER FOR NATURAL AMINO ACIDS"/>
    <property type="match status" value="1"/>
</dbReference>
<dbReference type="AlphaFoldDB" id="A0A4R2GQD1"/>
<comment type="similarity">
    <text evidence="1">Belongs to the leucine-binding protein family.</text>
</comment>
<evidence type="ECO:0000256" key="2">
    <source>
        <dbReference type="ARBA" id="ARBA00022729"/>
    </source>
</evidence>
<dbReference type="InterPro" id="IPR028081">
    <property type="entry name" value="Leu-bd"/>
</dbReference>
<keyword evidence="3" id="KW-0813">Transport</keyword>
<organism evidence="6 7">
    <name type="scientific">Camelimonas lactis</name>
    <dbReference type="NCBI Taxonomy" id="659006"/>
    <lineage>
        <taxon>Bacteria</taxon>
        <taxon>Pseudomonadati</taxon>
        <taxon>Pseudomonadota</taxon>
        <taxon>Alphaproteobacteria</taxon>
        <taxon>Hyphomicrobiales</taxon>
        <taxon>Chelatococcaceae</taxon>
        <taxon>Camelimonas</taxon>
    </lineage>
</organism>
<dbReference type="PANTHER" id="PTHR30483">
    <property type="entry name" value="LEUCINE-SPECIFIC-BINDING PROTEIN"/>
    <property type="match status" value="1"/>
</dbReference>
<feature type="chain" id="PRO_5020242840" evidence="4">
    <location>
        <begin position="26"/>
        <end position="410"/>
    </location>
</feature>
<dbReference type="Pfam" id="PF13458">
    <property type="entry name" value="Peripla_BP_6"/>
    <property type="match status" value="1"/>
</dbReference>
<dbReference type="Gene3D" id="3.40.50.2300">
    <property type="match status" value="2"/>
</dbReference>
<dbReference type="CDD" id="cd06327">
    <property type="entry name" value="PBP1_SBP-like"/>
    <property type="match status" value="1"/>
</dbReference>
<name>A0A4R2GQD1_9HYPH</name>
<keyword evidence="2 4" id="KW-0732">Signal</keyword>
<dbReference type="SUPFAM" id="SSF53822">
    <property type="entry name" value="Periplasmic binding protein-like I"/>
    <property type="match status" value="1"/>
</dbReference>
<dbReference type="GO" id="GO:0006865">
    <property type="term" value="P:amino acid transport"/>
    <property type="evidence" value="ECO:0007669"/>
    <property type="project" value="UniProtKB-KW"/>
</dbReference>
<dbReference type="Proteomes" id="UP000294881">
    <property type="component" value="Unassembled WGS sequence"/>
</dbReference>
<dbReference type="InterPro" id="IPR051010">
    <property type="entry name" value="BCAA_transport"/>
</dbReference>